<dbReference type="Pfam" id="PF10294">
    <property type="entry name" value="Methyltransf_16"/>
    <property type="match status" value="1"/>
</dbReference>
<dbReference type="GeneID" id="100025608"/>
<dbReference type="GO" id="GO:0032991">
    <property type="term" value="C:protein-containing complex"/>
    <property type="evidence" value="ECO:0007669"/>
    <property type="project" value="Ensembl"/>
</dbReference>
<dbReference type="PANTHER" id="PTHR14614:SF13">
    <property type="entry name" value="PROTEIN-LYSINE METHYLTRANSFERASE METTL21C"/>
    <property type="match status" value="1"/>
</dbReference>
<evidence type="ECO:0000313" key="3">
    <source>
        <dbReference type="Ensembl" id="ENSMODP00000007658.2"/>
    </source>
</evidence>
<dbReference type="InParanoid" id="F7B4T6"/>
<protein>
    <submittedName>
        <fullName evidence="3">Methyltransferase 21C, AARS1 lysine</fullName>
    </submittedName>
</protein>
<dbReference type="CDD" id="cd02440">
    <property type="entry name" value="AdoMet_MTases"/>
    <property type="match status" value="1"/>
</dbReference>
<keyword evidence="2" id="KW-0949">S-adenosyl-L-methionine</keyword>
<evidence type="ECO:0000313" key="4">
    <source>
        <dbReference type="Proteomes" id="UP000002280"/>
    </source>
</evidence>
<dbReference type="Ensembl" id="ENSMODT00000007813.3">
    <property type="protein sequence ID" value="ENSMODP00000007658.2"/>
    <property type="gene ID" value="ENSMODG00000006183.3"/>
</dbReference>
<dbReference type="GO" id="GO:0016279">
    <property type="term" value="F:protein-lysine N-methyltransferase activity"/>
    <property type="evidence" value="ECO:0007669"/>
    <property type="project" value="Ensembl"/>
</dbReference>
<evidence type="ECO:0000256" key="2">
    <source>
        <dbReference type="ARBA" id="ARBA00022691"/>
    </source>
</evidence>
<keyword evidence="1" id="KW-0489">Methyltransferase</keyword>
<reference evidence="3" key="2">
    <citation type="submission" date="2025-08" db="UniProtKB">
        <authorList>
            <consortium name="Ensembl"/>
        </authorList>
    </citation>
    <scope>IDENTIFICATION</scope>
</reference>
<dbReference type="OrthoDB" id="413520at2759"/>
<dbReference type="GO" id="GO:0005634">
    <property type="term" value="C:nucleus"/>
    <property type="evidence" value="ECO:0007669"/>
    <property type="project" value="Ensembl"/>
</dbReference>
<sequence length="275" mass="31240">MDMCSSSTTPPVFLEETVKIEDQVKSQENESIPKLQENVVHSHVTGECQDNRKDFNDEGSSSVPSPQKFLPINYSSYTKEYYSYAGKNIIIQESIESYGAVVWPGAVALCQYLEQHSEELKFQDATAIEIGAGPGLVSIVASLLGAHVTATDLPDVLGNLQYNILKNTHKSTVHQPEVRELVWGEDLELNFPKSSYYYDFILATDVVYHHYFLDKLLTTMIHLCQPGTVLLWANKFRFSTDYEFLEKFKQIFNTTLLAEFPESTVKIFKATLKWD</sequence>
<dbReference type="AlphaFoldDB" id="F7B4T6"/>
<proteinExistence type="predicted"/>
<dbReference type="InterPro" id="IPR019410">
    <property type="entry name" value="Methyltransf_16"/>
</dbReference>
<dbReference type="eggNOG" id="KOG2793">
    <property type="taxonomic scope" value="Eukaryota"/>
</dbReference>
<dbReference type="GeneTree" id="ENSGT00940000156596"/>
<dbReference type="Proteomes" id="UP000002280">
    <property type="component" value="Chromosome 7"/>
</dbReference>
<dbReference type="Gene3D" id="3.40.50.150">
    <property type="entry name" value="Vaccinia Virus protein VP39"/>
    <property type="match status" value="1"/>
</dbReference>
<dbReference type="GO" id="GO:0008276">
    <property type="term" value="F:protein methyltransferase activity"/>
    <property type="evidence" value="ECO:0000318"/>
    <property type="project" value="GO_Central"/>
</dbReference>
<name>F7B4T6_MONDO</name>
<dbReference type="CTD" id="196541"/>
<reference evidence="3" key="3">
    <citation type="submission" date="2025-09" db="UniProtKB">
        <authorList>
            <consortium name="Ensembl"/>
        </authorList>
    </citation>
    <scope>IDENTIFICATION</scope>
</reference>
<evidence type="ECO:0000256" key="1">
    <source>
        <dbReference type="ARBA" id="ARBA00022603"/>
    </source>
</evidence>
<dbReference type="HOGENOM" id="CLU_055721_0_0_1"/>
<dbReference type="OMA" id="MIHLCQP"/>
<gene>
    <name evidence="3" type="primary">METTL21C</name>
</gene>
<dbReference type="GO" id="GO:0032259">
    <property type="term" value="P:methylation"/>
    <property type="evidence" value="ECO:0007669"/>
    <property type="project" value="UniProtKB-KW"/>
</dbReference>
<keyword evidence="4" id="KW-1185">Reference proteome</keyword>
<dbReference type="KEGG" id="mdo:100025608"/>
<reference evidence="3 4" key="1">
    <citation type="journal article" date="2007" name="Nature">
        <title>Genome of the marsupial Monodelphis domestica reveals innovation in non-coding sequences.</title>
        <authorList>
            <person name="Mikkelsen T.S."/>
            <person name="Wakefield M.J."/>
            <person name="Aken B."/>
            <person name="Amemiya C.T."/>
            <person name="Chang J.L."/>
            <person name="Duke S."/>
            <person name="Garber M."/>
            <person name="Gentles A.J."/>
            <person name="Goodstadt L."/>
            <person name="Heger A."/>
            <person name="Jurka J."/>
            <person name="Kamal M."/>
            <person name="Mauceli E."/>
            <person name="Searle S.M."/>
            <person name="Sharpe T."/>
            <person name="Baker M.L."/>
            <person name="Batzer M.A."/>
            <person name="Benos P.V."/>
            <person name="Belov K."/>
            <person name="Clamp M."/>
            <person name="Cook A."/>
            <person name="Cuff J."/>
            <person name="Das R."/>
            <person name="Davidow L."/>
            <person name="Deakin J.E."/>
            <person name="Fazzari M.J."/>
            <person name="Glass J.L."/>
            <person name="Grabherr M."/>
            <person name="Greally J.M."/>
            <person name="Gu W."/>
            <person name="Hore T.A."/>
            <person name="Huttley G.A."/>
            <person name="Kleber M."/>
            <person name="Jirtle R.L."/>
            <person name="Koina E."/>
            <person name="Lee J.T."/>
            <person name="Mahony S."/>
            <person name="Marra M.A."/>
            <person name="Miller R.D."/>
            <person name="Nicholls R.D."/>
            <person name="Oda M."/>
            <person name="Papenfuss A.T."/>
            <person name="Parra Z.E."/>
            <person name="Pollock D.D."/>
            <person name="Ray D.A."/>
            <person name="Schein J.E."/>
            <person name="Speed T.P."/>
            <person name="Thompson K."/>
            <person name="VandeBerg J.L."/>
            <person name="Wade C.M."/>
            <person name="Walker J.A."/>
            <person name="Waters P.D."/>
            <person name="Webber C."/>
            <person name="Weidman J.R."/>
            <person name="Xie X."/>
            <person name="Zody M.C."/>
            <person name="Baldwin J."/>
            <person name="Abdouelleil A."/>
            <person name="Abdulkadir J."/>
            <person name="Abebe A."/>
            <person name="Abera B."/>
            <person name="Abreu J."/>
            <person name="Acer S.C."/>
            <person name="Aftuck L."/>
            <person name="Alexander A."/>
            <person name="An P."/>
            <person name="Anderson E."/>
            <person name="Anderson S."/>
            <person name="Arachi H."/>
            <person name="Azer M."/>
            <person name="Bachantsang P."/>
            <person name="Barry A."/>
            <person name="Bayul T."/>
            <person name="Berlin A."/>
            <person name="Bessette D."/>
            <person name="Bloom T."/>
            <person name="Bloom T."/>
            <person name="Boguslavskiy L."/>
            <person name="Bonnet C."/>
            <person name="Boukhgalter B."/>
            <person name="Bourzgui I."/>
            <person name="Brown A."/>
            <person name="Cahill P."/>
            <person name="Channer S."/>
            <person name="Cheshatsang Y."/>
            <person name="Chuda L."/>
            <person name="Citroen M."/>
            <person name="Collymore A."/>
            <person name="Cooke P."/>
            <person name="Costello M."/>
            <person name="D'Aco K."/>
            <person name="Daza R."/>
            <person name="De Haan G."/>
            <person name="DeGray S."/>
            <person name="DeMaso C."/>
            <person name="Dhargay N."/>
            <person name="Dooley K."/>
            <person name="Dooley E."/>
            <person name="Doricent M."/>
            <person name="Dorje P."/>
            <person name="Dorjee K."/>
            <person name="Dupes A."/>
            <person name="Elong R."/>
            <person name="Falk J."/>
            <person name="Farina A."/>
            <person name="Faro S."/>
            <person name="Ferguson D."/>
            <person name="Fisher S."/>
            <person name="Foley C.D."/>
            <person name="Franke A."/>
            <person name="Friedrich D."/>
            <person name="Gadbois L."/>
            <person name="Gearin G."/>
            <person name="Gearin C.R."/>
            <person name="Giannoukos G."/>
            <person name="Goode T."/>
            <person name="Graham J."/>
            <person name="Grandbois E."/>
            <person name="Grewal S."/>
            <person name="Gyaltsen K."/>
            <person name="Hafez N."/>
            <person name="Hagos B."/>
            <person name="Hall J."/>
            <person name="Henson C."/>
            <person name="Hollinger A."/>
            <person name="Honan T."/>
            <person name="Huard M.D."/>
            <person name="Hughes L."/>
            <person name="Hurhula B."/>
            <person name="Husby M.E."/>
            <person name="Kamat A."/>
            <person name="Kanga B."/>
            <person name="Kashin S."/>
            <person name="Khazanovich D."/>
            <person name="Kisner P."/>
            <person name="Lance K."/>
            <person name="Lara M."/>
            <person name="Lee W."/>
            <person name="Lennon N."/>
            <person name="Letendre F."/>
            <person name="LeVine R."/>
            <person name="Lipovsky A."/>
            <person name="Liu X."/>
            <person name="Liu J."/>
            <person name="Liu S."/>
            <person name="Lokyitsang T."/>
            <person name="Lokyitsang Y."/>
            <person name="Lubonja R."/>
            <person name="Lui A."/>
            <person name="MacDonald P."/>
            <person name="Magnisalis V."/>
            <person name="Maru K."/>
            <person name="Matthews C."/>
            <person name="McCusker W."/>
            <person name="McDonough S."/>
            <person name="Mehta T."/>
            <person name="Meldrim J."/>
            <person name="Meneus L."/>
            <person name="Mihai O."/>
            <person name="Mihalev A."/>
            <person name="Mihova T."/>
            <person name="Mittelman R."/>
            <person name="Mlenga V."/>
            <person name="Montmayeur A."/>
            <person name="Mulrain L."/>
            <person name="Navidi A."/>
            <person name="Naylor J."/>
            <person name="Negash T."/>
            <person name="Nguyen T."/>
            <person name="Nguyen N."/>
            <person name="Nicol R."/>
            <person name="Norbu C."/>
            <person name="Norbu N."/>
            <person name="Novod N."/>
            <person name="O'Neill B."/>
            <person name="Osman S."/>
            <person name="Markiewicz E."/>
            <person name="Oyono O.L."/>
            <person name="Patti C."/>
            <person name="Phunkhang P."/>
            <person name="Pierre F."/>
            <person name="Priest M."/>
            <person name="Raghuraman S."/>
            <person name="Rege F."/>
            <person name="Reyes R."/>
            <person name="Rise C."/>
            <person name="Rogov P."/>
            <person name="Ross K."/>
            <person name="Ryan E."/>
            <person name="Settipalli S."/>
            <person name="Shea T."/>
            <person name="Sherpa N."/>
            <person name="Shi L."/>
            <person name="Shih D."/>
            <person name="Sparrow T."/>
            <person name="Spaulding J."/>
            <person name="Stalker J."/>
            <person name="Stange-Thomann N."/>
            <person name="Stavropoulos S."/>
            <person name="Stone C."/>
            <person name="Strader C."/>
            <person name="Tesfaye S."/>
            <person name="Thomson T."/>
            <person name="Thoulutsang Y."/>
            <person name="Thoulutsang D."/>
            <person name="Topham K."/>
            <person name="Topping I."/>
            <person name="Tsamla T."/>
            <person name="Vassiliev H."/>
            <person name="Vo A."/>
            <person name="Wangchuk T."/>
            <person name="Wangdi T."/>
            <person name="Weiand M."/>
            <person name="Wilkinson J."/>
            <person name="Wilson A."/>
            <person name="Yadav S."/>
            <person name="Young G."/>
            <person name="Yu Q."/>
            <person name="Zembek L."/>
            <person name="Zhong D."/>
            <person name="Zimmer A."/>
            <person name="Zwirko Z."/>
            <person name="Jaffe D.B."/>
            <person name="Alvarez P."/>
            <person name="Brockman W."/>
            <person name="Butler J."/>
            <person name="Chin C."/>
            <person name="Gnerre S."/>
            <person name="MacCallum I."/>
            <person name="Graves J.A."/>
            <person name="Ponting C.P."/>
            <person name="Breen M."/>
            <person name="Samollow P.B."/>
            <person name="Lander E.S."/>
            <person name="Lindblad-Toh K."/>
        </authorList>
    </citation>
    <scope>NUCLEOTIDE SEQUENCE [LARGE SCALE GENOMIC DNA]</scope>
</reference>
<dbReference type="FunCoup" id="F7B4T6">
    <property type="interactions" value="7"/>
</dbReference>
<dbReference type="GO" id="GO:0031072">
    <property type="term" value="F:heat shock protein binding"/>
    <property type="evidence" value="ECO:0007669"/>
    <property type="project" value="Ensembl"/>
</dbReference>
<accession>F7B4T6</accession>
<dbReference type="STRING" id="13616.ENSMODP00000007658"/>
<dbReference type="SUPFAM" id="SSF53335">
    <property type="entry name" value="S-adenosyl-L-methionine-dependent methyltransferases"/>
    <property type="match status" value="1"/>
</dbReference>
<dbReference type="GO" id="GO:0005737">
    <property type="term" value="C:cytoplasm"/>
    <property type="evidence" value="ECO:0007669"/>
    <property type="project" value="Ensembl"/>
</dbReference>
<dbReference type="Bgee" id="ENSMODG00000006183">
    <property type="expression patterns" value="Expressed in skeletal muscle tissue and 2 other cell types or tissues"/>
</dbReference>
<dbReference type="PANTHER" id="PTHR14614">
    <property type="entry name" value="HEPATOCELLULAR CARCINOMA-ASSOCIATED ANTIGEN"/>
    <property type="match status" value="1"/>
</dbReference>
<organism evidence="3 4">
    <name type="scientific">Monodelphis domestica</name>
    <name type="common">Gray short-tailed opossum</name>
    <dbReference type="NCBI Taxonomy" id="13616"/>
    <lineage>
        <taxon>Eukaryota</taxon>
        <taxon>Metazoa</taxon>
        <taxon>Chordata</taxon>
        <taxon>Craniata</taxon>
        <taxon>Vertebrata</taxon>
        <taxon>Euteleostomi</taxon>
        <taxon>Mammalia</taxon>
        <taxon>Metatheria</taxon>
        <taxon>Didelphimorphia</taxon>
        <taxon>Didelphidae</taxon>
        <taxon>Monodelphis</taxon>
    </lineage>
</organism>
<keyword evidence="1" id="KW-0808">Transferase</keyword>
<dbReference type="InterPro" id="IPR029063">
    <property type="entry name" value="SAM-dependent_MTases_sf"/>
</dbReference>